<sequence length="128" mass="14374">MVQRVERENGPSGDERKERSDVAEREERRKMRKIWYVVTWGSRGGGEEEEEEESNTDLLSLCVWCTPQEAATCSHITEKHSLPPGARARGAGANMADSRVDLQPLQHQGLEKLLGSVTSQPMRRGRDG</sequence>
<evidence type="ECO:0000313" key="2">
    <source>
        <dbReference type="EMBL" id="CAB1413312.1"/>
    </source>
</evidence>
<dbReference type="Proteomes" id="UP001153269">
    <property type="component" value="Unassembled WGS sequence"/>
</dbReference>
<evidence type="ECO:0000256" key="1">
    <source>
        <dbReference type="SAM" id="MobiDB-lite"/>
    </source>
</evidence>
<gene>
    <name evidence="2" type="ORF">PLEPLA_LOCUS1012</name>
</gene>
<feature type="region of interest" description="Disordered" evidence="1">
    <location>
        <begin position="1"/>
        <end position="28"/>
    </location>
</feature>
<name>A0A9N7Y5K3_PLEPL</name>
<organism evidence="2 3">
    <name type="scientific">Pleuronectes platessa</name>
    <name type="common">European plaice</name>
    <dbReference type="NCBI Taxonomy" id="8262"/>
    <lineage>
        <taxon>Eukaryota</taxon>
        <taxon>Metazoa</taxon>
        <taxon>Chordata</taxon>
        <taxon>Craniata</taxon>
        <taxon>Vertebrata</taxon>
        <taxon>Euteleostomi</taxon>
        <taxon>Actinopterygii</taxon>
        <taxon>Neopterygii</taxon>
        <taxon>Teleostei</taxon>
        <taxon>Neoteleostei</taxon>
        <taxon>Acanthomorphata</taxon>
        <taxon>Carangaria</taxon>
        <taxon>Pleuronectiformes</taxon>
        <taxon>Pleuronectoidei</taxon>
        <taxon>Pleuronectidae</taxon>
        <taxon>Pleuronectes</taxon>
    </lineage>
</organism>
<evidence type="ECO:0000313" key="3">
    <source>
        <dbReference type="Proteomes" id="UP001153269"/>
    </source>
</evidence>
<reference evidence="2" key="1">
    <citation type="submission" date="2020-03" db="EMBL/GenBank/DDBJ databases">
        <authorList>
            <person name="Weist P."/>
        </authorList>
    </citation>
    <scope>NUCLEOTIDE SEQUENCE</scope>
</reference>
<protein>
    <submittedName>
        <fullName evidence="2">Uncharacterized protein</fullName>
    </submittedName>
</protein>
<dbReference type="EMBL" id="CADEAL010000049">
    <property type="protein sequence ID" value="CAB1413312.1"/>
    <property type="molecule type" value="Genomic_DNA"/>
</dbReference>
<proteinExistence type="predicted"/>
<dbReference type="AlphaFoldDB" id="A0A9N7Y5K3"/>
<keyword evidence="3" id="KW-1185">Reference proteome</keyword>
<accession>A0A9N7Y5K3</accession>
<comment type="caution">
    <text evidence="2">The sequence shown here is derived from an EMBL/GenBank/DDBJ whole genome shotgun (WGS) entry which is preliminary data.</text>
</comment>